<feature type="region of interest" description="Disordered" evidence="1">
    <location>
        <begin position="408"/>
        <end position="440"/>
    </location>
</feature>
<keyword evidence="4" id="KW-1185">Reference proteome</keyword>
<reference evidence="3 4" key="1">
    <citation type="submission" date="2024-06" db="EMBL/GenBank/DDBJ databases">
        <title>A chromosome-level genome assembly of beet webworm, Loxostege sticticalis.</title>
        <authorList>
            <person name="Zhang Y."/>
        </authorList>
    </citation>
    <scope>NUCLEOTIDE SEQUENCE [LARGE SCALE GENOMIC DNA]</scope>
    <source>
        <strain evidence="3">AQ026</strain>
        <tissue evidence="3">Whole body</tissue>
    </source>
</reference>
<dbReference type="Pfam" id="PF13358">
    <property type="entry name" value="DDE_3"/>
    <property type="match status" value="1"/>
</dbReference>
<proteinExistence type="predicted"/>
<evidence type="ECO:0000259" key="2">
    <source>
        <dbReference type="Pfam" id="PF13358"/>
    </source>
</evidence>
<dbReference type="InterPro" id="IPR036397">
    <property type="entry name" value="RNaseH_sf"/>
</dbReference>
<evidence type="ECO:0000313" key="3">
    <source>
        <dbReference type="EMBL" id="KAL0858271.1"/>
    </source>
</evidence>
<dbReference type="Proteomes" id="UP001549920">
    <property type="component" value="Unassembled WGS sequence"/>
</dbReference>
<protein>
    <recommendedName>
        <fullName evidence="2">Tc1-like transposase DDE domain-containing protein</fullName>
    </recommendedName>
</protein>
<dbReference type="InterPro" id="IPR038717">
    <property type="entry name" value="Tc1-like_DDE_dom"/>
</dbReference>
<dbReference type="EMBL" id="JBEUOH010000030">
    <property type="protein sequence ID" value="KAL0858271.1"/>
    <property type="molecule type" value="Genomic_DNA"/>
</dbReference>
<organism evidence="3 4">
    <name type="scientific">Loxostege sticticalis</name>
    <name type="common">Beet webworm moth</name>
    <dbReference type="NCBI Taxonomy" id="481309"/>
    <lineage>
        <taxon>Eukaryota</taxon>
        <taxon>Metazoa</taxon>
        <taxon>Ecdysozoa</taxon>
        <taxon>Arthropoda</taxon>
        <taxon>Hexapoda</taxon>
        <taxon>Insecta</taxon>
        <taxon>Pterygota</taxon>
        <taxon>Neoptera</taxon>
        <taxon>Endopterygota</taxon>
        <taxon>Lepidoptera</taxon>
        <taxon>Glossata</taxon>
        <taxon>Ditrysia</taxon>
        <taxon>Pyraloidea</taxon>
        <taxon>Crambidae</taxon>
        <taxon>Pyraustinae</taxon>
        <taxon>Loxostege</taxon>
    </lineage>
</organism>
<name>A0ABR3H0S1_LOXSC</name>
<evidence type="ECO:0000256" key="1">
    <source>
        <dbReference type="SAM" id="MobiDB-lite"/>
    </source>
</evidence>
<dbReference type="PANTHER" id="PTHR33939">
    <property type="entry name" value="PROTEIN CBG22215"/>
    <property type="match status" value="1"/>
</dbReference>
<sequence>MDKFKRGKPLKSQARQMVFNVYLYFLNEANVFEKDHDGYFNKIQDRNQSMKFSTPKKGKPKSRFRLGLDDFDYCVIRNMIYNFQLTLKELPTVNNLRKKLIEAIDFKGCAETLRLILKEMGFRFLKTENNRRLLMEKHDIRLKRIKYLREIQQLRNSGRNIVFMDESYVHTSHAKGKTWQDISKKGIKQPISKGERIIIVHAGNEKGFVPGALMLHKCVDSEGDYHKEINAERYQTWLRNQLIPNLPPNSVLVIDNAPYHNKLSVKPPNSNTTKPQMIAWLQQHNIPHDPKILKPDLYEIIKRHKEKYTEFAIDRIMEEHGHKIIRLPPYHPDFNPIENIWSQIKQHVAKKNIAMTVTSVKHAISEKNNNIGPEEWKKVCDHAVKCEDEYRKFEPRIDSFSDEMIIYTGDSSGESENDQELNKSSDESTMSGIEILPDSD</sequence>
<evidence type="ECO:0000313" key="4">
    <source>
        <dbReference type="Proteomes" id="UP001549920"/>
    </source>
</evidence>
<dbReference type="PANTHER" id="PTHR33939:SF1">
    <property type="entry name" value="DUF4371 DOMAIN-CONTAINING PROTEIN"/>
    <property type="match status" value="1"/>
</dbReference>
<feature type="domain" description="Tc1-like transposase DDE" evidence="2">
    <location>
        <begin position="161"/>
        <end position="353"/>
    </location>
</feature>
<accession>A0ABR3H0S1</accession>
<comment type="caution">
    <text evidence="3">The sequence shown here is derived from an EMBL/GenBank/DDBJ whole genome shotgun (WGS) entry which is preliminary data.</text>
</comment>
<gene>
    <name evidence="3" type="ORF">ABMA27_012175</name>
</gene>
<dbReference type="Gene3D" id="3.30.420.10">
    <property type="entry name" value="Ribonuclease H-like superfamily/Ribonuclease H"/>
    <property type="match status" value="1"/>
</dbReference>